<evidence type="ECO:0000256" key="2">
    <source>
        <dbReference type="ARBA" id="ARBA00023125"/>
    </source>
</evidence>
<keyword evidence="2 4" id="KW-0238">DNA-binding</keyword>
<dbReference type="Gene3D" id="1.10.150.130">
    <property type="match status" value="1"/>
</dbReference>
<feature type="domain" description="Core-binding (CB)" evidence="6">
    <location>
        <begin position="58"/>
        <end position="137"/>
    </location>
</feature>
<dbReference type="Proteomes" id="UP001595704">
    <property type="component" value="Unassembled WGS sequence"/>
</dbReference>
<keyword evidence="8" id="KW-1185">Reference proteome</keyword>
<evidence type="ECO:0000259" key="5">
    <source>
        <dbReference type="PROSITE" id="PS51898"/>
    </source>
</evidence>
<evidence type="ECO:0000256" key="3">
    <source>
        <dbReference type="ARBA" id="ARBA00023172"/>
    </source>
</evidence>
<evidence type="ECO:0000313" key="8">
    <source>
        <dbReference type="Proteomes" id="UP001595704"/>
    </source>
</evidence>
<dbReference type="PROSITE" id="PS51898">
    <property type="entry name" value="TYR_RECOMBINASE"/>
    <property type="match status" value="1"/>
</dbReference>
<accession>A0ABV7UHT1</accession>
<sequence length="354" mass="40734">MSLVKRPNSKFWYVQFQIKNKTIVRSTRTGDRKVAERVAAKIRSEAHLEIIEGRKKPLTVEEALDRYISARVGTPNHRNLLGHRRRILCEIRGSLPLTSLTSSVLEDFRRKRISQGISPQTVKHALNYLVAAMKAARKDGYACADLDPPQIRISNRRLRYLSPEEERRLLSELDPDRECSGLAAREDRNPERQRWIQDNYDLIVMLLDTGARYGEIANMHWRQVDLVNRSINLWRQKVGNESVLFMTDRVVTILARRASTRDGDFVFPNRKGGARGYSSVAIRKAFRRAGLHDCTIHTLRHTHATRLIQNGLSVYEVREVLGHADIKTTMRYAHLEKATVLKKARDVIQRLNGG</sequence>
<dbReference type="InterPro" id="IPR011010">
    <property type="entry name" value="DNA_brk_join_enz"/>
</dbReference>
<organism evidence="7 8">
    <name type="scientific">Camelimonas fluminis</name>
    <dbReference type="NCBI Taxonomy" id="1576911"/>
    <lineage>
        <taxon>Bacteria</taxon>
        <taxon>Pseudomonadati</taxon>
        <taxon>Pseudomonadota</taxon>
        <taxon>Alphaproteobacteria</taxon>
        <taxon>Hyphomicrobiales</taxon>
        <taxon>Chelatococcaceae</taxon>
        <taxon>Camelimonas</taxon>
    </lineage>
</organism>
<dbReference type="SUPFAM" id="SSF56349">
    <property type="entry name" value="DNA breaking-rejoining enzymes"/>
    <property type="match status" value="1"/>
</dbReference>
<dbReference type="InterPro" id="IPR013762">
    <property type="entry name" value="Integrase-like_cat_sf"/>
</dbReference>
<dbReference type="InterPro" id="IPR002104">
    <property type="entry name" value="Integrase_catalytic"/>
</dbReference>
<dbReference type="CDD" id="cd00796">
    <property type="entry name" value="INT_Rci_Hp1_C"/>
    <property type="match status" value="1"/>
</dbReference>
<dbReference type="RefSeq" id="WP_191321469.1">
    <property type="nucleotide sequence ID" value="NZ_BNCG01000088.1"/>
</dbReference>
<reference evidence="8" key="1">
    <citation type="journal article" date="2019" name="Int. J. Syst. Evol. Microbiol.">
        <title>The Global Catalogue of Microorganisms (GCM) 10K type strain sequencing project: providing services to taxonomists for standard genome sequencing and annotation.</title>
        <authorList>
            <consortium name="The Broad Institute Genomics Platform"/>
            <consortium name="The Broad Institute Genome Sequencing Center for Infectious Disease"/>
            <person name="Wu L."/>
            <person name="Ma J."/>
        </authorList>
    </citation>
    <scope>NUCLEOTIDE SEQUENCE [LARGE SCALE GENOMIC DNA]</scope>
    <source>
        <strain evidence="8">KCTC 42282</strain>
    </source>
</reference>
<name>A0ABV7UHT1_9HYPH</name>
<keyword evidence="3" id="KW-0233">DNA recombination</keyword>
<evidence type="ECO:0000256" key="4">
    <source>
        <dbReference type="PROSITE-ProRule" id="PRU01248"/>
    </source>
</evidence>
<dbReference type="PANTHER" id="PTHR30349">
    <property type="entry name" value="PHAGE INTEGRASE-RELATED"/>
    <property type="match status" value="1"/>
</dbReference>
<evidence type="ECO:0000259" key="6">
    <source>
        <dbReference type="PROSITE" id="PS51900"/>
    </source>
</evidence>
<protein>
    <submittedName>
        <fullName evidence="7">Tyrosine-type recombinase/integrase</fullName>
    </submittedName>
</protein>
<dbReference type="EMBL" id="JBHRYC010000062">
    <property type="protein sequence ID" value="MFC3638284.1"/>
    <property type="molecule type" value="Genomic_DNA"/>
</dbReference>
<dbReference type="PROSITE" id="PS51900">
    <property type="entry name" value="CB"/>
    <property type="match status" value="1"/>
</dbReference>
<dbReference type="Gene3D" id="1.10.443.10">
    <property type="entry name" value="Intergrase catalytic core"/>
    <property type="match status" value="1"/>
</dbReference>
<feature type="domain" description="Tyr recombinase" evidence="5">
    <location>
        <begin position="156"/>
        <end position="346"/>
    </location>
</feature>
<comment type="caution">
    <text evidence="7">The sequence shown here is derived from an EMBL/GenBank/DDBJ whole genome shotgun (WGS) entry which is preliminary data.</text>
</comment>
<keyword evidence="1" id="KW-0229">DNA integration</keyword>
<dbReference type="InterPro" id="IPR050090">
    <property type="entry name" value="Tyrosine_recombinase_XerCD"/>
</dbReference>
<dbReference type="PANTHER" id="PTHR30349:SF93">
    <property type="entry name" value="FELS-2 PROPHAGE PROTEIN"/>
    <property type="match status" value="1"/>
</dbReference>
<evidence type="ECO:0000256" key="1">
    <source>
        <dbReference type="ARBA" id="ARBA00022908"/>
    </source>
</evidence>
<evidence type="ECO:0000313" key="7">
    <source>
        <dbReference type="EMBL" id="MFC3638284.1"/>
    </source>
</evidence>
<dbReference type="InterPro" id="IPR044068">
    <property type="entry name" value="CB"/>
</dbReference>
<gene>
    <name evidence="7" type="ORF">ACFONL_13025</name>
</gene>
<dbReference type="Pfam" id="PF00589">
    <property type="entry name" value="Phage_integrase"/>
    <property type="match status" value="1"/>
</dbReference>
<dbReference type="InterPro" id="IPR010998">
    <property type="entry name" value="Integrase_recombinase_N"/>
</dbReference>
<proteinExistence type="predicted"/>